<dbReference type="SMART" id="SM00470">
    <property type="entry name" value="ParB"/>
    <property type="match status" value="1"/>
</dbReference>
<dbReference type="InterPro" id="IPR003115">
    <property type="entry name" value="ParB_N"/>
</dbReference>
<reference evidence="3" key="1">
    <citation type="submission" date="2016-11" db="EMBL/GenBank/DDBJ databases">
        <authorList>
            <person name="Varghese N."/>
            <person name="Submissions S."/>
        </authorList>
    </citation>
    <scope>NUCLEOTIDE SEQUENCE [LARGE SCALE GENOMIC DNA]</scope>
    <source>
        <strain evidence="3">DSM 26884</strain>
    </source>
</reference>
<keyword evidence="3" id="KW-1185">Reference proteome</keyword>
<evidence type="ECO:0000259" key="1">
    <source>
        <dbReference type="SMART" id="SM00470"/>
    </source>
</evidence>
<evidence type="ECO:0000313" key="3">
    <source>
        <dbReference type="Proteomes" id="UP000184192"/>
    </source>
</evidence>
<organism evidence="2 3">
    <name type="scientific">Bacteroides stercorirosoris</name>
    <dbReference type="NCBI Taxonomy" id="871324"/>
    <lineage>
        <taxon>Bacteria</taxon>
        <taxon>Pseudomonadati</taxon>
        <taxon>Bacteroidota</taxon>
        <taxon>Bacteroidia</taxon>
        <taxon>Bacteroidales</taxon>
        <taxon>Bacteroidaceae</taxon>
        <taxon>Bacteroides</taxon>
    </lineage>
</organism>
<proteinExistence type="predicted"/>
<dbReference type="AlphaFoldDB" id="A0A1M6FKB3"/>
<dbReference type="Gene3D" id="3.90.1530.10">
    <property type="entry name" value="Conserved hypothetical protein from pyrococcus furiosus pfu- 392566-001, ParB domain"/>
    <property type="match status" value="1"/>
</dbReference>
<protein>
    <submittedName>
        <fullName evidence="2">ParB-like nuclease domain-containing protein</fullName>
    </submittedName>
</protein>
<accession>A0A1M6FKB3</accession>
<dbReference type="Proteomes" id="UP000184192">
    <property type="component" value="Unassembled WGS sequence"/>
</dbReference>
<dbReference type="eggNOG" id="COG1475">
    <property type="taxonomic scope" value="Bacteria"/>
</dbReference>
<evidence type="ECO:0000313" key="2">
    <source>
        <dbReference type="EMBL" id="SHI98106.1"/>
    </source>
</evidence>
<feature type="domain" description="ParB-like N-terminal" evidence="1">
    <location>
        <begin position="15"/>
        <end position="115"/>
    </location>
</feature>
<gene>
    <name evidence="2" type="ORF">SAMN05444350_11278</name>
</gene>
<dbReference type="EMBL" id="FQZN01000012">
    <property type="protein sequence ID" value="SHI98106.1"/>
    <property type="molecule type" value="Genomic_DNA"/>
</dbReference>
<dbReference type="InterPro" id="IPR036086">
    <property type="entry name" value="ParB/Sulfiredoxin_sf"/>
</dbReference>
<dbReference type="Pfam" id="PF02195">
    <property type="entry name" value="ParB_N"/>
    <property type="match status" value="1"/>
</dbReference>
<dbReference type="SUPFAM" id="SSF110849">
    <property type="entry name" value="ParB/Sulfiredoxin"/>
    <property type="match status" value="1"/>
</dbReference>
<name>A0A1M6FKB3_9BACE</name>
<sequence length="246" mass="28479">MSMKKIDEDFNVEIKELPIDLLVENKGQIPGVPKNPRKISKRRFEELKMSIERSPEMRKLSEVKVYPFNGKYVILGGNQRKKAYKELGYKTVLCKVLPEDTPPEKLREYIIQDNNAFGENDLDILAENWKADELTEWCIGLEIYEKKPEPDEVKGDVPFTEVLNEEHNYLVLYFDNEVDWLQAKTLFGLKSVRCLSTRSDGTISKGREKYAVGRVLYGPNAINNLLIHKEGENENISQHTELQKSE</sequence>